<dbReference type="PANTHER" id="PTHR30618:SF0">
    <property type="entry name" value="PURINE-URACIL PERMEASE NCS1"/>
    <property type="match status" value="1"/>
</dbReference>
<dbReference type="PANTHER" id="PTHR30618">
    <property type="entry name" value="NCS1 FAMILY PURINE/PYRIMIDINE TRANSPORTER"/>
    <property type="match status" value="1"/>
</dbReference>
<dbReference type="GO" id="GO:0005886">
    <property type="term" value="C:plasma membrane"/>
    <property type="evidence" value="ECO:0007669"/>
    <property type="project" value="TreeGrafter"/>
</dbReference>
<feature type="transmembrane region" description="Helical" evidence="7">
    <location>
        <begin position="202"/>
        <end position="223"/>
    </location>
</feature>
<feature type="transmembrane region" description="Helical" evidence="7">
    <location>
        <begin position="329"/>
        <end position="351"/>
    </location>
</feature>
<gene>
    <name evidence="8" type="ORF">KGD82_23650</name>
</gene>
<evidence type="ECO:0000256" key="5">
    <source>
        <dbReference type="ARBA" id="ARBA00023136"/>
    </source>
</evidence>
<evidence type="ECO:0000256" key="1">
    <source>
        <dbReference type="ARBA" id="ARBA00004141"/>
    </source>
</evidence>
<evidence type="ECO:0000256" key="7">
    <source>
        <dbReference type="SAM" id="Phobius"/>
    </source>
</evidence>
<dbReference type="Gene3D" id="1.10.4160.10">
    <property type="entry name" value="Hydantoin permease"/>
    <property type="match status" value="1"/>
</dbReference>
<keyword evidence="3 7" id="KW-0812">Transmembrane</keyword>
<feature type="transmembrane region" description="Helical" evidence="7">
    <location>
        <begin position="466"/>
        <end position="493"/>
    </location>
</feature>
<dbReference type="NCBIfam" id="TIGR00800">
    <property type="entry name" value="ncs1"/>
    <property type="match status" value="1"/>
</dbReference>
<feature type="region of interest" description="Disordered" evidence="6">
    <location>
        <begin position="1"/>
        <end position="36"/>
    </location>
</feature>
<sequence length="518" mass="55574">MSHSPPAPESTSQVVHPDGRVSMPEGTTLPDGPFVNDDLQPVPMSKRTWGTGSFTALWVSMSVSIPAWTLASGLIAAGMDWRQAMVTIVLGNLIVLLPMVLTGHAGAKYGIPFPVFARSSFGLRGANLPALLRGAVACGWFGIQTWVGGQGVYVLAGRLFGDSWTGAAAIGGYAWTLWLSFGLFWLVQVAIILWGMEGVRRLQVWAAPLMAVGGVALLAWMAYEAGGFGPMLSTEDGLGWGPSFWVLFFPSLMGVIGYWATLTLNISDFTRFASSQRSQVLGQSLGLPTTMTLFSLIAVMVTAGTSVVYGEALWNPIDVVNQMGSGIGLLFAIFVVLLATVSTNIAANLVGPAYDLANLKPNWFSFRVGAITTSFLGVMIFPWKLMEDENVYIFSWLGTVGSLLGAVAGILLADYWLLRRTRVNLPALYTRDSEYWYSRGWNWRALVAFGVGALLAVGGADLGSGPLIGFLAPLADYGWVVALLTALLLHWGLGRFVPDRRQHEADLTAAGRPTEPAA</sequence>
<protein>
    <submittedName>
        <fullName evidence="8">NCS1 family nucleobase:cation symporter-1</fullName>
    </submittedName>
</protein>
<dbReference type="InterPro" id="IPR012681">
    <property type="entry name" value="NCS1"/>
</dbReference>
<feature type="transmembrane region" description="Helical" evidence="7">
    <location>
        <begin position="363"/>
        <end position="381"/>
    </location>
</feature>
<comment type="similarity">
    <text evidence="2">Belongs to the purine-cytosine permease (2.A.39) family.</text>
</comment>
<dbReference type="Proteomes" id="UP000682416">
    <property type="component" value="Chromosome"/>
</dbReference>
<evidence type="ECO:0000313" key="9">
    <source>
        <dbReference type="Proteomes" id="UP000682416"/>
    </source>
</evidence>
<evidence type="ECO:0000256" key="4">
    <source>
        <dbReference type="ARBA" id="ARBA00022989"/>
    </source>
</evidence>
<comment type="subcellular location">
    <subcellularLocation>
        <location evidence="1">Membrane</location>
        <topology evidence="1">Multi-pass membrane protein</topology>
    </subcellularLocation>
</comment>
<feature type="transmembrane region" description="Helical" evidence="7">
    <location>
        <begin position="441"/>
        <end position="460"/>
    </location>
</feature>
<accession>A0A975L8T5</accession>
<dbReference type="InterPro" id="IPR045225">
    <property type="entry name" value="Uracil/uridine/allantoin_perm"/>
</dbReference>
<evidence type="ECO:0000256" key="3">
    <source>
        <dbReference type="ARBA" id="ARBA00022692"/>
    </source>
</evidence>
<reference evidence="8" key="1">
    <citation type="submission" date="2021-05" db="EMBL/GenBank/DDBJ databases">
        <authorList>
            <person name="Kaiqin L."/>
            <person name="Jian G."/>
        </authorList>
    </citation>
    <scope>NUCLEOTIDE SEQUENCE</scope>
    <source>
        <strain evidence="8">HDS5</strain>
    </source>
</reference>
<dbReference type="KEGG" id="nec:KGD82_23650"/>
<dbReference type="Pfam" id="PF02133">
    <property type="entry name" value="Transp_cyt_pur"/>
    <property type="match status" value="1"/>
</dbReference>
<proteinExistence type="inferred from homology"/>
<feature type="transmembrane region" description="Helical" evidence="7">
    <location>
        <begin position="54"/>
        <end position="78"/>
    </location>
</feature>
<dbReference type="InterPro" id="IPR001248">
    <property type="entry name" value="Pur-cyt_permease"/>
</dbReference>
<keyword evidence="9" id="KW-1185">Reference proteome</keyword>
<dbReference type="AlphaFoldDB" id="A0A975L8T5"/>
<evidence type="ECO:0000256" key="6">
    <source>
        <dbReference type="SAM" id="MobiDB-lite"/>
    </source>
</evidence>
<dbReference type="CDD" id="cd11485">
    <property type="entry name" value="SLC-NCS1sbd_YbbW-like"/>
    <property type="match status" value="1"/>
</dbReference>
<keyword evidence="4 7" id="KW-1133">Transmembrane helix</keyword>
<feature type="transmembrane region" description="Helical" evidence="7">
    <location>
        <begin position="285"/>
        <end position="309"/>
    </location>
</feature>
<feature type="transmembrane region" description="Helical" evidence="7">
    <location>
        <begin position="84"/>
        <end position="107"/>
    </location>
</feature>
<feature type="transmembrane region" description="Helical" evidence="7">
    <location>
        <begin position="393"/>
        <end position="418"/>
    </location>
</feature>
<evidence type="ECO:0000256" key="2">
    <source>
        <dbReference type="ARBA" id="ARBA00008974"/>
    </source>
</evidence>
<feature type="transmembrane region" description="Helical" evidence="7">
    <location>
        <begin position="243"/>
        <end position="264"/>
    </location>
</feature>
<organism evidence="8 9">
    <name type="scientific">Nocardiopsis eucommiae</name>
    <dbReference type="NCBI Taxonomy" id="2831970"/>
    <lineage>
        <taxon>Bacteria</taxon>
        <taxon>Bacillati</taxon>
        <taxon>Actinomycetota</taxon>
        <taxon>Actinomycetes</taxon>
        <taxon>Streptosporangiales</taxon>
        <taxon>Nocardiopsidaceae</taxon>
        <taxon>Nocardiopsis</taxon>
    </lineage>
</organism>
<dbReference type="EMBL" id="CP074402">
    <property type="protein sequence ID" value="QVJ01155.1"/>
    <property type="molecule type" value="Genomic_DNA"/>
</dbReference>
<evidence type="ECO:0000313" key="8">
    <source>
        <dbReference type="EMBL" id="QVJ01155.1"/>
    </source>
</evidence>
<keyword evidence="5 7" id="KW-0472">Membrane</keyword>
<dbReference type="GO" id="GO:0015205">
    <property type="term" value="F:nucleobase transmembrane transporter activity"/>
    <property type="evidence" value="ECO:0007669"/>
    <property type="project" value="TreeGrafter"/>
</dbReference>
<feature type="transmembrane region" description="Helical" evidence="7">
    <location>
        <begin position="167"/>
        <end position="195"/>
    </location>
</feature>
<name>A0A975L8T5_9ACTN</name>